<keyword evidence="3 6" id="KW-0812">Transmembrane</keyword>
<gene>
    <name evidence="7" type="ORF">J3R73_003153</name>
</gene>
<accession>A0ABU0FFW5</accession>
<protein>
    <submittedName>
        <fullName evidence="7">Branched-chain amino acid transport system permease protein</fullName>
    </submittedName>
</protein>
<evidence type="ECO:0000313" key="8">
    <source>
        <dbReference type="Proteomes" id="UP001237448"/>
    </source>
</evidence>
<keyword evidence="2" id="KW-1003">Cell membrane</keyword>
<keyword evidence="4 6" id="KW-1133">Transmembrane helix</keyword>
<dbReference type="PANTHER" id="PTHR30482">
    <property type="entry name" value="HIGH-AFFINITY BRANCHED-CHAIN AMINO ACID TRANSPORT SYSTEM PERMEASE"/>
    <property type="match status" value="1"/>
</dbReference>
<sequence>MLDFLIFAVTMISIWSVVALSLDLQFGLTGLVNFGQILPFALGAYGPAIAAAHGFSLEEGIVLGLVLAAAGGLVVLVPAGRLSQDYWALVSLGAAELFRLLMVNVAPIAGGQDGTAVPRVSDPVVAMVLAVALLAAMLLLARRIDRSPLGRLLRVLREDELLAATLGRNPFRAQAVITLVSWLMAALAGILYAHIVGYVAPSSFTVGETFIVWTALILGGAGSLVGAVVGTAFVQIISVSTRFVADWSGLPFDLVANLRLGVFGLILVLVFLFRREGLFPERKVTIHAADP</sequence>
<name>A0ABU0FFW5_9HYPH</name>
<comment type="caution">
    <text evidence="7">The sequence shown here is derived from an EMBL/GenBank/DDBJ whole genome shotgun (WGS) entry which is preliminary data.</text>
</comment>
<reference evidence="7 8" key="1">
    <citation type="submission" date="2023-07" db="EMBL/GenBank/DDBJ databases">
        <title>Genomic Encyclopedia of Type Strains, Phase IV (KMG-IV): sequencing the most valuable type-strain genomes for metagenomic binning, comparative biology and taxonomic classification.</title>
        <authorList>
            <person name="Goeker M."/>
        </authorList>
    </citation>
    <scope>NUCLEOTIDE SEQUENCE [LARGE SCALE GENOMIC DNA]</scope>
    <source>
        <strain evidence="7 8">DSM 5896</strain>
    </source>
</reference>
<organism evidence="7 8">
    <name type="scientific">Labrys monachus</name>
    <dbReference type="NCBI Taxonomy" id="217067"/>
    <lineage>
        <taxon>Bacteria</taxon>
        <taxon>Pseudomonadati</taxon>
        <taxon>Pseudomonadota</taxon>
        <taxon>Alphaproteobacteria</taxon>
        <taxon>Hyphomicrobiales</taxon>
        <taxon>Xanthobacteraceae</taxon>
        <taxon>Labrys</taxon>
    </lineage>
</organism>
<feature type="transmembrane region" description="Helical" evidence="6">
    <location>
        <begin position="254"/>
        <end position="273"/>
    </location>
</feature>
<feature type="transmembrane region" description="Helical" evidence="6">
    <location>
        <begin position="124"/>
        <end position="141"/>
    </location>
</feature>
<evidence type="ECO:0000313" key="7">
    <source>
        <dbReference type="EMBL" id="MDQ0393361.1"/>
    </source>
</evidence>
<keyword evidence="5 6" id="KW-0472">Membrane</keyword>
<dbReference type="Proteomes" id="UP001237448">
    <property type="component" value="Unassembled WGS sequence"/>
</dbReference>
<dbReference type="CDD" id="cd06581">
    <property type="entry name" value="TM_PBP1_LivM_like"/>
    <property type="match status" value="1"/>
</dbReference>
<dbReference type="PANTHER" id="PTHR30482:SF10">
    <property type="entry name" value="HIGH-AFFINITY BRANCHED-CHAIN AMINO ACID TRANSPORT PROTEIN BRAE"/>
    <property type="match status" value="1"/>
</dbReference>
<dbReference type="EMBL" id="JAUSVK010000001">
    <property type="protein sequence ID" value="MDQ0393361.1"/>
    <property type="molecule type" value="Genomic_DNA"/>
</dbReference>
<dbReference type="RefSeq" id="WP_307428587.1">
    <property type="nucleotide sequence ID" value="NZ_JAUSVK010000001.1"/>
</dbReference>
<comment type="subcellular location">
    <subcellularLocation>
        <location evidence="1">Cell membrane</location>
        <topology evidence="1">Multi-pass membrane protein</topology>
    </subcellularLocation>
</comment>
<evidence type="ECO:0000256" key="1">
    <source>
        <dbReference type="ARBA" id="ARBA00004651"/>
    </source>
</evidence>
<dbReference type="InterPro" id="IPR043428">
    <property type="entry name" value="LivM-like"/>
</dbReference>
<feature type="transmembrane region" description="Helical" evidence="6">
    <location>
        <begin position="176"/>
        <end position="198"/>
    </location>
</feature>
<proteinExistence type="predicted"/>
<feature type="transmembrane region" description="Helical" evidence="6">
    <location>
        <begin position="6"/>
        <end position="25"/>
    </location>
</feature>
<evidence type="ECO:0000256" key="4">
    <source>
        <dbReference type="ARBA" id="ARBA00022989"/>
    </source>
</evidence>
<dbReference type="Pfam" id="PF02653">
    <property type="entry name" value="BPD_transp_2"/>
    <property type="match status" value="1"/>
</dbReference>
<feature type="transmembrane region" description="Helical" evidence="6">
    <location>
        <begin position="37"/>
        <end position="55"/>
    </location>
</feature>
<feature type="transmembrane region" description="Helical" evidence="6">
    <location>
        <begin position="61"/>
        <end position="79"/>
    </location>
</feature>
<feature type="transmembrane region" description="Helical" evidence="6">
    <location>
        <begin position="86"/>
        <end position="109"/>
    </location>
</feature>
<keyword evidence="8" id="KW-1185">Reference proteome</keyword>
<evidence type="ECO:0000256" key="2">
    <source>
        <dbReference type="ARBA" id="ARBA00022475"/>
    </source>
</evidence>
<evidence type="ECO:0000256" key="6">
    <source>
        <dbReference type="SAM" id="Phobius"/>
    </source>
</evidence>
<feature type="transmembrane region" description="Helical" evidence="6">
    <location>
        <begin position="210"/>
        <end position="234"/>
    </location>
</feature>
<dbReference type="InterPro" id="IPR001851">
    <property type="entry name" value="ABC_transp_permease"/>
</dbReference>
<evidence type="ECO:0000256" key="3">
    <source>
        <dbReference type="ARBA" id="ARBA00022692"/>
    </source>
</evidence>
<evidence type="ECO:0000256" key="5">
    <source>
        <dbReference type="ARBA" id="ARBA00023136"/>
    </source>
</evidence>